<reference evidence="7" key="1">
    <citation type="journal article" date="2023" name="G3 (Bethesda)">
        <title>A reference genome for the long-term kleptoplast-retaining sea slug Elysia crispata morphotype clarki.</title>
        <authorList>
            <person name="Eastman K.E."/>
            <person name="Pendleton A.L."/>
            <person name="Shaikh M.A."/>
            <person name="Suttiyut T."/>
            <person name="Ogas R."/>
            <person name="Tomko P."/>
            <person name="Gavelis G."/>
            <person name="Widhalm J.R."/>
            <person name="Wisecaver J.H."/>
        </authorList>
    </citation>
    <scope>NUCLEOTIDE SEQUENCE</scope>
    <source>
        <strain evidence="7">ECLA1</strain>
    </source>
</reference>
<dbReference type="InterPro" id="IPR050822">
    <property type="entry name" value="Cerebellin_Synaptic_Org"/>
</dbReference>
<protein>
    <recommendedName>
        <fullName evidence="6">C1q domain-containing protein</fullName>
    </recommendedName>
</protein>
<feature type="chain" id="PRO_5041901697" description="C1q domain-containing protein" evidence="5">
    <location>
        <begin position="25"/>
        <end position="333"/>
    </location>
</feature>
<dbReference type="PRINTS" id="PR00007">
    <property type="entry name" value="COMPLEMNTC1Q"/>
</dbReference>
<dbReference type="SUPFAM" id="SSF48726">
    <property type="entry name" value="Immunoglobulin"/>
    <property type="match status" value="1"/>
</dbReference>
<dbReference type="InterPro" id="IPR036179">
    <property type="entry name" value="Ig-like_dom_sf"/>
</dbReference>
<dbReference type="PANTHER" id="PTHR22923:SF102">
    <property type="entry name" value="CEREBELLIN 13-RELATED"/>
    <property type="match status" value="1"/>
</dbReference>
<name>A0AAE1A4B6_9GAST</name>
<evidence type="ECO:0000259" key="6">
    <source>
        <dbReference type="PROSITE" id="PS50871"/>
    </source>
</evidence>
<feature type="domain" description="C1q" evidence="6">
    <location>
        <begin position="199"/>
        <end position="333"/>
    </location>
</feature>
<feature type="coiled-coil region" evidence="4">
    <location>
        <begin position="158"/>
        <end position="185"/>
    </location>
</feature>
<dbReference type="InterPro" id="IPR001073">
    <property type="entry name" value="C1q_dom"/>
</dbReference>
<evidence type="ECO:0000256" key="4">
    <source>
        <dbReference type="SAM" id="Coils"/>
    </source>
</evidence>
<feature type="signal peptide" evidence="5">
    <location>
        <begin position="1"/>
        <end position="24"/>
    </location>
</feature>
<evidence type="ECO:0000313" key="7">
    <source>
        <dbReference type="EMBL" id="KAK3780727.1"/>
    </source>
</evidence>
<dbReference type="Proteomes" id="UP001283361">
    <property type="component" value="Unassembled WGS sequence"/>
</dbReference>
<dbReference type="SMART" id="SM00110">
    <property type="entry name" value="C1Q"/>
    <property type="match status" value="1"/>
</dbReference>
<evidence type="ECO:0000256" key="1">
    <source>
        <dbReference type="ARBA" id="ARBA00004613"/>
    </source>
</evidence>
<accession>A0AAE1A4B6</accession>
<comment type="subcellular location">
    <subcellularLocation>
        <location evidence="1">Secreted</location>
    </subcellularLocation>
</comment>
<dbReference type="SUPFAM" id="SSF49842">
    <property type="entry name" value="TNF-like"/>
    <property type="match status" value="1"/>
</dbReference>
<keyword evidence="2" id="KW-0964">Secreted</keyword>
<keyword evidence="8" id="KW-1185">Reference proteome</keyword>
<dbReference type="EMBL" id="JAWDGP010002692">
    <property type="protein sequence ID" value="KAK3780727.1"/>
    <property type="molecule type" value="Genomic_DNA"/>
</dbReference>
<dbReference type="InterPro" id="IPR008983">
    <property type="entry name" value="Tumour_necrosis_fac-like_dom"/>
</dbReference>
<dbReference type="Pfam" id="PF00386">
    <property type="entry name" value="C1q"/>
    <property type="match status" value="1"/>
</dbReference>
<dbReference type="AlphaFoldDB" id="A0AAE1A4B6"/>
<sequence length="333" mass="35652">MAPKSSNGLLLVIFVAFVPAITLCAHIELEPPTFSAAVTSCVTITCCPDGTSARAKKILVMEIAKDGNTPITNIQAPDVISYGDGAAAPHFEAYGVLSESNISQSYLNLTIRYPGAADAGEYTCVISYIGQNGLVTQEKDKAHLFLNDTTNLSNTQRLTSLESALDTLLDRVKAVERVNQELLGQVTDQATQLKLYRETVSTSVAFSAAVESEYTIASGDQLVFSQVLTNEGNAYNRSTGEFTAPRDGLYVFHLVLEIGRGGAVGEITMKASGQILAKMYTQDKDFGDQGSISSVRRLQRGDVVSVHVFLAGGASPMVFGEKLCVFSGFLVRP</sequence>
<comment type="caution">
    <text evidence="7">The sequence shown here is derived from an EMBL/GenBank/DDBJ whole genome shotgun (WGS) entry which is preliminary data.</text>
</comment>
<evidence type="ECO:0000256" key="2">
    <source>
        <dbReference type="ARBA" id="ARBA00022525"/>
    </source>
</evidence>
<keyword evidence="4" id="KW-0175">Coiled coil</keyword>
<organism evidence="7 8">
    <name type="scientific">Elysia crispata</name>
    <name type="common">lettuce slug</name>
    <dbReference type="NCBI Taxonomy" id="231223"/>
    <lineage>
        <taxon>Eukaryota</taxon>
        <taxon>Metazoa</taxon>
        <taxon>Spiralia</taxon>
        <taxon>Lophotrochozoa</taxon>
        <taxon>Mollusca</taxon>
        <taxon>Gastropoda</taxon>
        <taxon>Heterobranchia</taxon>
        <taxon>Euthyneura</taxon>
        <taxon>Panpulmonata</taxon>
        <taxon>Sacoglossa</taxon>
        <taxon>Placobranchoidea</taxon>
        <taxon>Plakobranchidae</taxon>
        <taxon>Elysia</taxon>
    </lineage>
</organism>
<gene>
    <name evidence="7" type="ORF">RRG08_050692</name>
</gene>
<proteinExistence type="predicted"/>
<dbReference type="PROSITE" id="PS50871">
    <property type="entry name" value="C1Q"/>
    <property type="match status" value="1"/>
</dbReference>
<dbReference type="Gene3D" id="2.60.120.40">
    <property type="match status" value="1"/>
</dbReference>
<dbReference type="InterPro" id="IPR013783">
    <property type="entry name" value="Ig-like_fold"/>
</dbReference>
<keyword evidence="3 5" id="KW-0732">Signal</keyword>
<evidence type="ECO:0000256" key="3">
    <source>
        <dbReference type="ARBA" id="ARBA00022729"/>
    </source>
</evidence>
<dbReference type="PANTHER" id="PTHR22923">
    <property type="entry name" value="CEREBELLIN-RELATED"/>
    <property type="match status" value="1"/>
</dbReference>
<dbReference type="Gene3D" id="2.60.40.10">
    <property type="entry name" value="Immunoglobulins"/>
    <property type="match status" value="1"/>
</dbReference>
<evidence type="ECO:0000313" key="8">
    <source>
        <dbReference type="Proteomes" id="UP001283361"/>
    </source>
</evidence>
<evidence type="ECO:0000256" key="5">
    <source>
        <dbReference type="SAM" id="SignalP"/>
    </source>
</evidence>
<dbReference type="GO" id="GO:0005576">
    <property type="term" value="C:extracellular region"/>
    <property type="evidence" value="ECO:0007669"/>
    <property type="project" value="UniProtKB-SubCell"/>
</dbReference>